<evidence type="ECO:0000313" key="3">
    <source>
        <dbReference type="Proteomes" id="UP000010121"/>
    </source>
</evidence>
<sequence>MPIKPGPWQVAVTLALLAAAPARAEAPLSAIDWLSQSVATPAASTAPPEPAVALNGLPQDVTVTVLDAPAPDAVGLLPARVTGLPRALWGMGRTADIAALITRQHAEALPALQSLLITLLLAEADPPVDAGGKGDLLLTRIDKLLDIGALEQAAALLQASGAATVDLFRRAFDVALLTGSEDQACAAMQATPDLAPTFTARIFCLARAGDWNAAALTLQTGKALALITPAEAVLLTRFLDTTLDEGATDLPQPEKPTPLVWRLFEAIGQPLATAPLPLAFSNADLSETAGLKAQIEAAERLARVGAIAPNQLLGIYTLGAPAASGGVWDRVEAFQRFDAALTKADAPAVAQHLPLVWAQMAEAELEVPFATLYTDALLKMQLEGEAGAIAFRVALLSSRYEQAARARAPADATEAFLIGLARGSLQGVAPPDSMARAIAPAFLQPQPAADALAMLAEDRLGEAVLAAIDRIGRGVEGDLRGVTEGLALLRHVGLEDVARRTALELMLLERRG</sequence>
<dbReference type="AlphaFoldDB" id="C8RZ68"/>
<organism evidence="2 3">
    <name type="scientific">Rhodobacter ferrooxidans</name>
    <dbReference type="NCBI Taxonomy" id="371731"/>
    <lineage>
        <taxon>Bacteria</taxon>
        <taxon>Pseudomonadati</taxon>
        <taxon>Pseudomonadota</taxon>
        <taxon>Alphaproteobacteria</taxon>
        <taxon>Rhodobacterales</taxon>
        <taxon>Rhodobacter group</taxon>
        <taxon>Rhodobacter</taxon>
    </lineage>
</organism>
<keyword evidence="1" id="KW-0732">Signal</keyword>
<dbReference type="RefSeq" id="WP_008028866.1">
    <property type="nucleotide sequence ID" value="NZ_ACYY01000005.1"/>
</dbReference>
<gene>
    <name evidence="2" type="ORF">Rsw2DRAFT_1096</name>
</gene>
<dbReference type="Proteomes" id="UP000010121">
    <property type="component" value="Unassembled WGS sequence"/>
</dbReference>
<feature type="signal peptide" evidence="1">
    <location>
        <begin position="1"/>
        <end position="24"/>
    </location>
</feature>
<evidence type="ECO:0000256" key="1">
    <source>
        <dbReference type="SAM" id="SignalP"/>
    </source>
</evidence>
<feature type="chain" id="PRO_5002989730" description="Antifreeze glycopeptide polyprotein" evidence="1">
    <location>
        <begin position="25"/>
        <end position="512"/>
    </location>
</feature>
<comment type="caution">
    <text evidence="2">The sequence shown here is derived from an EMBL/GenBank/DDBJ whole genome shotgun (WGS) entry which is preliminary data.</text>
</comment>
<evidence type="ECO:0008006" key="4">
    <source>
        <dbReference type="Google" id="ProtNLM"/>
    </source>
</evidence>
<keyword evidence="3" id="KW-1185">Reference proteome</keyword>
<reference evidence="2 3" key="1">
    <citation type="submission" date="2009-08" db="EMBL/GenBank/DDBJ databases">
        <title>The draft genome of Rhodobacter sp. SW2.</title>
        <authorList>
            <consortium name="US DOE Joint Genome Institute (JGI-PGF)"/>
            <person name="Lucas S."/>
            <person name="Copeland A."/>
            <person name="Lapidus A."/>
            <person name="Glavina del Rio T."/>
            <person name="Tice H."/>
            <person name="Bruce D."/>
            <person name="Goodwin L."/>
            <person name="Pitluck S."/>
            <person name="Larimer F."/>
            <person name="Land M.L."/>
            <person name="Hauser L."/>
            <person name="Emerson D."/>
        </authorList>
    </citation>
    <scope>NUCLEOTIDE SEQUENCE [LARGE SCALE GENOMIC DNA]</scope>
    <source>
        <strain evidence="2 3">SW2</strain>
    </source>
</reference>
<name>C8RZ68_9RHOB</name>
<proteinExistence type="predicted"/>
<dbReference type="eggNOG" id="ENOG502Z7WE">
    <property type="taxonomic scope" value="Bacteria"/>
</dbReference>
<dbReference type="EMBL" id="ACYY01000005">
    <property type="protein sequence ID" value="EEW26025.1"/>
    <property type="molecule type" value="Genomic_DNA"/>
</dbReference>
<evidence type="ECO:0000313" key="2">
    <source>
        <dbReference type="EMBL" id="EEW26025.1"/>
    </source>
</evidence>
<accession>C8RZ68</accession>
<dbReference type="STRING" id="371731.Rsw2DRAFT_1096"/>
<protein>
    <recommendedName>
        <fullName evidence="4">Antifreeze glycopeptide polyprotein</fullName>
    </recommendedName>
</protein>